<dbReference type="Proteomes" id="UP001398556">
    <property type="component" value="Unassembled WGS sequence"/>
</dbReference>
<name>A0ABU9HPC4_9FLAO</name>
<organism evidence="1 2">
    <name type="scientific">Flavobacterium flavipallidum</name>
    <dbReference type="NCBI Taxonomy" id="3139140"/>
    <lineage>
        <taxon>Bacteria</taxon>
        <taxon>Pseudomonadati</taxon>
        <taxon>Bacteroidota</taxon>
        <taxon>Flavobacteriia</taxon>
        <taxon>Flavobacteriales</taxon>
        <taxon>Flavobacteriaceae</taxon>
        <taxon>Flavobacterium</taxon>
    </lineage>
</organism>
<dbReference type="InterPro" id="IPR029475">
    <property type="entry name" value="DUF6807"/>
</dbReference>
<evidence type="ECO:0000313" key="1">
    <source>
        <dbReference type="EMBL" id="MEL1241782.1"/>
    </source>
</evidence>
<gene>
    <name evidence="1" type="ORF">AAEO59_12045</name>
</gene>
<sequence>MSFSKKNNLIAAIFLVSQISISQIKLKIEKNQTYFTEGKDSILTYQAAEKSLNGKYNRSNYIHPLYNLDGSILSEDFPADHLHHRGIFWAWHQLYIGNKRIGDGWEIENFKCEVSSVKEKRQKDFSKAIQSTVLWKSPLWKDKKGVEKAFVKETTVIRVYPKQHNYRLIDIEISILALEPNMKIGGSEDEKGYGGFSPRIKLSEDIIFTNPKGKISPTNLAIPASEWMDVSGSIGKNNTSAGLTVLCNPQNPGFPNPWILRAKKSMQNAVYPFPGSKAIPLSNKKPTVLRYRLVVHDGNANAVPIAEIYKNYTKKKIATD</sequence>
<proteinExistence type="predicted"/>
<evidence type="ECO:0000313" key="2">
    <source>
        <dbReference type="Proteomes" id="UP001398556"/>
    </source>
</evidence>
<reference evidence="1 2" key="1">
    <citation type="submission" date="2024-04" db="EMBL/GenBank/DDBJ databases">
        <title>Flavobacterium sp. DGU99 16S ribosomal RNA gene Genome sequencing and assembly.</title>
        <authorList>
            <person name="Park S."/>
        </authorList>
    </citation>
    <scope>NUCLEOTIDE SEQUENCE [LARGE SCALE GENOMIC DNA]</scope>
    <source>
        <strain evidence="1 2">DGU99</strain>
    </source>
</reference>
<dbReference type="EMBL" id="JBBYHU010000026">
    <property type="protein sequence ID" value="MEL1241782.1"/>
    <property type="molecule type" value="Genomic_DNA"/>
</dbReference>
<protein>
    <submittedName>
        <fullName evidence="1">DUF6807 family protein</fullName>
    </submittedName>
</protein>
<dbReference type="Pfam" id="PF14100">
    <property type="entry name" value="DUF6807"/>
    <property type="match status" value="1"/>
</dbReference>
<comment type="caution">
    <text evidence="1">The sequence shown here is derived from an EMBL/GenBank/DDBJ whole genome shotgun (WGS) entry which is preliminary data.</text>
</comment>
<accession>A0ABU9HPC4</accession>
<dbReference type="RefSeq" id="WP_341700995.1">
    <property type="nucleotide sequence ID" value="NZ_JBBYHU010000026.1"/>
</dbReference>
<keyword evidence="2" id="KW-1185">Reference proteome</keyword>